<accession>A0AAV1J5J2</accession>
<name>A0AAV1J5J2_9NEOP</name>
<sequence length="109" mass="11819">MTYDSGQDRASPAQLAVPGDTQRAAGVVPSTLTHPGSDESRPADDTPFTPDIRGDSRLSRPRRLPGLRARRRTSIQPALDSTPKSPLAASRSVRRSEQVVQERSECLPT</sequence>
<dbReference type="EMBL" id="CAVLEF010000004">
    <property type="protein sequence ID" value="CAK1543498.1"/>
    <property type="molecule type" value="Genomic_DNA"/>
</dbReference>
<feature type="compositionally biased region" description="Basic residues" evidence="1">
    <location>
        <begin position="59"/>
        <end position="73"/>
    </location>
</feature>
<evidence type="ECO:0000313" key="2">
    <source>
        <dbReference type="EMBL" id="CAK1543498.1"/>
    </source>
</evidence>
<evidence type="ECO:0000256" key="1">
    <source>
        <dbReference type="SAM" id="MobiDB-lite"/>
    </source>
</evidence>
<proteinExistence type="predicted"/>
<evidence type="ECO:0000313" key="3">
    <source>
        <dbReference type="Proteomes" id="UP001497472"/>
    </source>
</evidence>
<feature type="compositionally biased region" description="Basic and acidic residues" evidence="1">
    <location>
        <begin position="94"/>
        <end position="109"/>
    </location>
</feature>
<protein>
    <submittedName>
        <fullName evidence="2">Uncharacterized protein</fullName>
    </submittedName>
</protein>
<dbReference type="Proteomes" id="UP001497472">
    <property type="component" value="Unassembled WGS sequence"/>
</dbReference>
<reference evidence="2 3" key="1">
    <citation type="submission" date="2023-11" db="EMBL/GenBank/DDBJ databases">
        <authorList>
            <person name="Okamura Y."/>
        </authorList>
    </citation>
    <scope>NUCLEOTIDE SEQUENCE [LARGE SCALE GENOMIC DNA]</scope>
</reference>
<dbReference type="AlphaFoldDB" id="A0AAV1J5J2"/>
<comment type="caution">
    <text evidence="2">The sequence shown here is derived from an EMBL/GenBank/DDBJ whole genome shotgun (WGS) entry which is preliminary data.</text>
</comment>
<feature type="region of interest" description="Disordered" evidence="1">
    <location>
        <begin position="1"/>
        <end position="109"/>
    </location>
</feature>
<gene>
    <name evidence="2" type="ORF">LNINA_LOCUS3311</name>
</gene>
<organism evidence="2 3">
    <name type="scientific">Leptosia nina</name>
    <dbReference type="NCBI Taxonomy" id="320188"/>
    <lineage>
        <taxon>Eukaryota</taxon>
        <taxon>Metazoa</taxon>
        <taxon>Ecdysozoa</taxon>
        <taxon>Arthropoda</taxon>
        <taxon>Hexapoda</taxon>
        <taxon>Insecta</taxon>
        <taxon>Pterygota</taxon>
        <taxon>Neoptera</taxon>
        <taxon>Endopterygota</taxon>
        <taxon>Lepidoptera</taxon>
        <taxon>Glossata</taxon>
        <taxon>Ditrysia</taxon>
        <taxon>Papilionoidea</taxon>
        <taxon>Pieridae</taxon>
        <taxon>Pierinae</taxon>
        <taxon>Leptosia</taxon>
    </lineage>
</organism>
<keyword evidence="3" id="KW-1185">Reference proteome</keyword>